<dbReference type="GO" id="GO:0016757">
    <property type="term" value="F:glycosyltransferase activity"/>
    <property type="evidence" value="ECO:0007669"/>
    <property type="project" value="UniProtKB-KW"/>
</dbReference>
<evidence type="ECO:0000256" key="8">
    <source>
        <dbReference type="SAM" id="MobiDB-lite"/>
    </source>
</evidence>
<comment type="subcellular location">
    <subcellularLocation>
        <location evidence="1">Membrane</location>
        <topology evidence="1">Multi-pass membrane protein</topology>
    </subcellularLocation>
</comment>
<evidence type="ECO:0000256" key="1">
    <source>
        <dbReference type="ARBA" id="ARBA00004141"/>
    </source>
</evidence>
<feature type="transmembrane region" description="Helical" evidence="9">
    <location>
        <begin position="503"/>
        <end position="522"/>
    </location>
</feature>
<feature type="transmembrane region" description="Helical" evidence="9">
    <location>
        <begin position="475"/>
        <end position="497"/>
    </location>
</feature>
<feature type="transmembrane region" description="Helical" evidence="9">
    <location>
        <begin position="52"/>
        <end position="70"/>
    </location>
</feature>
<protein>
    <submittedName>
        <fullName evidence="10">Membrane protein</fullName>
    </submittedName>
</protein>
<keyword evidence="6 9" id="KW-0472">Membrane</keyword>
<reference evidence="10" key="1">
    <citation type="journal article" date="2014" name="Int. J. Syst. Evol. Microbiol.">
        <title>Complete genome sequence of Corynebacterium casei LMG S-19264T (=DSM 44701T), isolated from a smear-ripened cheese.</title>
        <authorList>
            <consortium name="US DOE Joint Genome Institute (JGI-PGF)"/>
            <person name="Walter F."/>
            <person name="Albersmeier A."/>
            <person name="Kalinowski J."/>
            <person name="Ruckert C."/>
        </authorList>
    </citation>
    <scope>NUCLEOTIDE SEQUENCE</scope>
    <source>
        <strain evidence="10">CGMCC 4.5737</strain>
    </source>
</reference>
<name>A0A8J3FXJ5_9PSEU</name>
<comment type="similarity">
    <text evidence="7">Belongs to the MptA/B family.</text>
</comment>
<evidence type="ECO:0000256" key="9">
    <source>
        <dbReference type="SAM" id="Phobius"/>
    </source>
</evidence>
<dbReference type="EMBL" id="BMMK01000017">
    <property type="protein sequence ID" value="GGM63240.1"/>
    <property type="molecule type" value="Genomic_DNA"/>
</dbReference>
<evidence type="ECO:0000256" key="7">
    <source>
        <dbReference type="ARBA" id="ARBA00043987"/>
    </source>
</evidence>
<evidence type="ECO:0000256" key="2">
    <source>
        <dbReference type="ARBA" id="ARBA00022676"/>
    </source>
</evidence>
<keyword evidence="2" id="KW-0328">Glycosyltransferase</keyword>
<gene>
    <name evidence="10" type="ORF">GCM10012275_37330</name>
</gene>
<accession>A0A8J3FXJ5</accession>
<sequence>MAGTGRGPGATANGAPGGRPSTAVLTVASRELAEPAPLDRVERRQLDIVRRFGTVGSLLLAVGALGAGASPVNNPVQGMRLLGLPARMPTASLAVAYAGVIMIVLAWLALGRLARPGRPRLVSRRQLDRTLVMWVTPLALAPPMFSRDIYSYLAQTEIANLGMDPYQVGPVDALGPDHPLTQGVPNIWRDTPAPYGPAFLTMSRVIAWAAGDNVVLGILLHRVFALAGVALIMWALPRLARRCGVRPVSALWLGAANPLVLFHLVSGIHNEALMIGLMLAGFEIALRNNRIATVVTGALVITTGAAVKITAAPALGFLGAALARRRGGRVADLVRIALLLTAVFVAGTTAWSLFSGLGFGWLQTLDTANKVRSWISPSTALGMLGGGLGILLGLGNHSDQVVDLTRVIGQATSAVIMLGLLWLSFRSWRHHRAREPLAALGVALGAVILLGPVVHPWYLLWAAIPLGAATTSPRFRAAATVITVVLALVVPPTGAAFDNRAYVMPQAIVAAVIVVALALVVVRKVILPAGFPTAFPAGAPRPAATGDPAG</sequence>
<feature type="transmembrane region" description="Helical" evidence="9">
    <location>
        <begin position="291"/>
        <end position="321"/>
    </location>
</feature>
<dbReference type="AlphaFoldDB" id="A0A8J3FXJ5"/>
<keyword evidence="5 9" id="KW-1133">Transmembrane helix</keyword>
<feature type="transmembrane region" description="Helical" evidence="9">
    <location>
        <begin position="374"/>
        <end position="395"/>
    </location>
</feature>
<evidence type="ECO:0000256" key="6">
    <source>
        <dbReference type="ARBA" id="ARBA00023136"/>
    </source>
</evidence>
<feature type="transmembrane region" description="Helical" evidence="9">
    <location>
        <begin position="437"/>
        <end position="463"/>
    </location>
</feature>
<comment type="caution">
    <text evidence="10">The sequence shown here is derived from an EMBL/GenBank/DDBJ whole genome shotgun (WGS) entry which is preliminary data.</text>
</comment>
<organism evidence="10 11">
    <name type="scientific">Longimycelium tulufanense</name>
    <dbReference type="NCBI Taxonomy" id="907463"/>
    <lineage>
        <taxon>Bacteria</taxon>
        <taxon>Bacillati</taxon>
        <taxon>Actinomycetota</taxon>
        <taxon>Actinomycetes</taxon>
        <taxon>Pseudonocardiales</taxon>
        <taxon>Pseudonocardiaceae</taxon>
        <taxon>Longimycelium</taxon>
    </lineage>
</organism>
<reference evidence="10" key="2">
    <citation type="submission" date="2020-09" db="EMBL/GenBank/DDBJ databases">
        <authorList>
            <person name="Sun Q."/>
            <person name="Zhou Y."/>
        </authorList>
    </citation>
    <scope>NUCLEOTIDE SEQUENCE</scope>
    <source>
        <strain evidence="10">CGMCC 4.5737</strain>
    </source>
</reference>
<evidence type="ECO:0000256" key="5">
    <source>
        <dbReference type="ARBA" id="ARBA00022989"/>
    </source>
</evidence>
<evidence type="ECO:0000313" key="11">
    <source>
        <dbReference type="Proteomes" id="UP000637578"/>
    </source>
</evidence>
<feature type="compositionally biased region" description="Low complexity" evidence="8">
    <location>
        <begin position="9"/>
        <end position="20"/>
    </location>
</feature>
<dbReference type="GO" id="GO:0016020">
    <property type="term" value="C:membrane"/>
    <property type="evidence" value="ECO:0007669"/>
    <property type="project" value="UniProtKB-SubCell"/>
</dbReference>
<evidence type="ECO:0000256" key="3">
    <source>
        <dbReference type="ARBA" id="ARBA00022679"/>
    </source>
</evidence>
<feature type="region of interest" description="Disordered" evidence="8">
    <location>
        <begin position="1"/>
        <end position="21"/>
    </location>
</feature>
<keyword evidence="4 9" id="KW-0812">Transmembrane</keyword>
<dbReference type="InterPro" id="IPR049829">
    <property type="entry name" value="MptA/B-like"/>
</dbReference>
<dbReference type="Proteomes" id="UP000637578">
    <property type="component" value="Unassembled WGS sequence"/>
</dbReference>
<feature type="transmembrane region" description="Helical" evidence="9">
    <location>
        <begin position="333"/>
        <end position="354"/>
    </location>
</feature>
<proteinExistence type="inferred from homology"/>
<keyword evidence="3" id="KW-0808">Transferase</keyword>
<evidence type="ECO:0000256" key="4">
    <source>
        <dbReference type="ARBA" id="ARBA00022692"/>
    </source>
</evidence>
<evidence type="ECO:0000313" key="10">
    <source>
        <dbReference type="EMBL" id="GGM63240.1"/>
    </source>
</evidence>
<keyword evidence="11" id="KW-1185">Reference proteome</keyword>
<dbReference type="NCBIfam" id="NF038066">
    <property type="entry name" value="MptB"/>
    <property type="match status" value="1"/>
</dbReference>
<feature type="transmembrane region" description="Helical" evidence="9">
    <location>
        <begin position="90"/>
        <end position="110"/>
    </location>
</feature>
<dbReference type="Pfam" id="PF26314">
    <property type="entry name" value="MptA_B_family"/>
    <property type="match status" value="1"/>
</dbReference>
<feature type="transmembrane region" description="Helical" evidence="9">
    <location>
        <begin position="407"/>
        <end position="425"/>
    </location>
</feature>
<feature type="transmembrane region" description="Helical" evidence="9">
    <location>
        <begin position="214"/>
        <end position="236"/>
    </location>
</feature>